<keyword evidence="3 6" id="KW-0812">Transmembrane</keyword>
<sequence length="370" mass="41366">MKDKLNKEALDHSENHVSLDNSLQLETDTYRLYQAGFWFILCLVLLVTLYFAKGILLPIIISSFIALLCSPLVNYLQRIGVPRTIGVLSVIFCMVGLLYGGVSVLIEPAQQWWLKLPSLVKDLSQEITNMTNSNSINAAVSSDLVSGNNVGELKSNTLLSLVKSIAIATPSMLTQLMIALFMSYFMLSYGRQLFTGFLMQFDSFSDKRKTVDLIRSIQKDISRYIGTVTLINFGLGLVVGSVFFLFGVEDPFLWGAIAAVLNFAPYLGPLISMICFAVITYVQFDSASFTFIIISTYLLINMLESQFVTPTLLGKRFNLNPLVIFIWLILWGWIWGSMGMLIGVPLLVCLSTLLEGLDIFGRSHLILRER</sequence>
<accession>A0ABU9GLP1</accession>
<dbReference type="PANTHER" id="PTHR21716:SF16">
    <property type="entry name" value="BLL1467 PROTEIN"/>
    <property type="match status" value="1"/>
</dbReference>
<organism evidence="7 8">
    <name type="scientific">Psychromonas aquatilis</name>
    <dbReference type="NCBI Taxonomy" id="2005072"/>
    <lineage>
        <taxon>Bacteria</taxon>
        <taxon>Pseudomonadati</taxon>
        <taxon>Pseudomonadota</taxon>
        <taxon>Gammaproteobacteria</taxon>
        <taxon>Alteromonadales</taxon>
        <taxon>Psychromonadaceae</taxon>
        <taxon>Psychromonas</taxon>
    </lineage>
</organism>
<dbReference type="InterPro" id="IPR002549">
    <property type="entry name" value="AI-2E-like"/>
</dbReference>
<keyword evidence="4 6" id="KW-1133">Transmembrane helix</keyword>
<dbReference type="PANTHER" id="PTHR21716">
    <property type="entry name" value="TRANSMEMBRANE PROTEIN"/>
    <property type="match status" value="1"/>
</dbReference>
<feature type="transmembrane region" description="Helical" evidence="6">
    <location>
        <begin position="165"/>
        <end position="187"/>
    </location>
</feature>
<feature type="transmembrane region" description="Helical" evidence="6">
    <location>
        <begin position="252"/>
        <end position="279"/>
    </location>
</feature>
<dbReference type="Pfam" id="PF01594">
    <property type="entry name" value="AI-2E_transport"/>
    <property type="match status" value="1"/>
</dbReference>
<name>A0ABU9GLP1_9GAMM</name>
<comment type="caution">
    <text evidence="7">The sequence shown here is derived from an EMBL/GenBank/DDBJ whole genome shotgun (WGS) entry which is preliminary data.</text>
</comment>
<protein>
    <submittedName>
        <fullName evidence="7">AI-2E family transporter</fullName>
    </submittedName>
</protein>
<evidence type="ECO:0000256" key="4">
    <source>
        <dbReference type="ARBA" id="ARBA00022989"/>
    </source>
</evidence>
<evidence type="ECO:0000256" key="3">
    <source>
        <dbReference type="ARBA" id="ARBA00022692"/>
    </source>
</evidence>
<feature type="transmembrane region" description="Helical" evidence="6">
    <location>
        <begin position="32"/>
        <end position="49"/>
    </location>
</feature>
<keyword evidence="8" id="KW-1185">Reference proteome</keyword>
<proteinExistence type="inferred from homology"/>
<evidence type="ECO:0000313" key="8">
    <source>
        <dbReference type="Proteomes" id="UP001369082"/>
    </source>
</evidence>
<evidence type="ECO:0000256" key="5">
    <source>
        <dbReference type="ARBA" id="ARBA00023136"/>
    </source>
</evidence>
<evidence type="ECO:0000313" key="7">
    <source>
        <dbReference type="EMBL" id="MEL0628222.1"/>
    </source>
</evidence>
<dbReference type="RefSeq" id="WP_341596171.1">
    <property type="nucleotide sequence ID" value="NZ_JBAKAZ010000003.1"/>
</dbReference>
<keyword evidence="5 6" id="KW-0472">Membrane</keyword>
<gene>
    <name evidence="7" type="ORF">V6256_01260</name>
</gene>
<comment type="similarity">
    <text evidence="2">Belongs to the autoinducer-2 exporter (AI-2E) (TC 2.A.86) family.</text>
</comment>
<feature type="transmembrane region" description="Helical" evidence="6">
    <location>
        <begin position="323"/>
        <end position="354"/>
    </location>
</feature>
<feature type="transmembrane region" description="Helical" evidence="6">
    <location>
        <begin position="85"/>
        <end position="106"/>
    </location>
</feature>
<evidence type="ECO:0000256" key="2">
    <source>
        <dbReference type="ARBA" id="ARBA00009773"/>
    </source>
</evidence>
<feature type="transmembrane region" description="Helical" evidence="6">
    <location>
        <begin position="224"/>
        <end position="246"/>
    </location>
</feature>
<evidence type="ECO:0000256" key="6">
    <source>
        <dbReference type="SAM" id="Phobius"/>
    </source>
</evidence>
<dbReference type="Proteomes" id="UP001369082">
    <property type="component" value="Unassembled WGS sequence"/>
</dbReference>
<feature type="transmembrane region" description="Helical" evidence="6">
    <location>
        <begin position="55"/>
        <end position="73"/>
    </location>
</feature>
<reference evidence="7 8" key="1">
    <citation type="submission" date="2024-02" db="EMBL/GenBank/DDBJ databases">
        <title>Bacteria isolated from the canopy kelp, Nereocystis luetkeana.</title>
        <authorList>
            <person name="Pfister C.A."/>
            <person name="Younker I.T."/>
            <person name="Light S.H."/>
        </authorList>
    </citation>
    <scope>NUCLEOTIDE SEQUENCE [LARGE SCALE GENOMIC DNA]</scope>
    <source>
        <strain evidence="7 8">TI.1.05</strain>
    </source>
</reference>
<feature type="transmembrane region" description="Helical" evidence="6">
    <location>
        <begin position="286"/>
        <end position="303"/>
    </location>
</feature>
<comment type="subcellular location">
    <subcellularLocation>
        <location evidence="1">Membrane</location>
        <topology evidence="1">Multi-pass membrane protein</topology>
    </subcellularLocation>
</comment>
<dbReference type="EMBL" id="JBAKAZ010000003">
    <property type="protein sequence ID" value="MEL0628222.1"/>
    <property type="molecule type" value="Genomic_DNA"/>
</dbReference>
<evidence type="ECO:0000256" key="1">
    <source>
        <dbReference type="ARBA" id="ARBA00004141"/>
    </source>
</evidence>